<name>A0A399J3F1_9RHOB</name>
<evidence type="ECO:0000256" key="3">
    <source>
        <dbReference type="ARBA" id="ARBA00022982"/>
    </source>
</evidence>
<keyword evidence="2" id="KW-0288">FMN</keyword>
<dbReference type="GO" id="GO:0010181">
    <property type="term" value="F:FMN binding"/>
    <property type="evidence" value="ECO:0007669"/>
    <property type="project" value="InterPro"/>
</dbReference>
<dbReference type="AlphaFoldDB" id="A0A399J3F1"/>
<evidence type="ECO:0000256" key="1">
    <source>
        <dbReference type="ARBA" id="ARBA00022630"/>
    </source>
</evidence>
<dbReference type="PRINTS" id="PR00369">
    <property type="entry name" value="FLAVODOXIN"/>
</dbReference>
<dbReference type="GO" id="GO:0005829">
    <property type="term" value="C:cytosol"/>
    <property type="evidence" value="ECO:0007669"/>
    <property type="project" value="TreeGrafter"/>
</dbReference>
<accession>A0A399J3F1</accession>
<keyword evidence="1" id="KW-0285">Flavoprotein</keyword>
<dbReference type="SUPFAM" id="SSF52218">
    <property type="entry name" value="Flavoproteins"/>
    <property type="match status" value="1"/>
</dbReference>
<dbReference type="Proteomes" id="UP000265848">
    <property type="component" value="Unassembled WGS sequence"/>
</dbReference>
<evidence type="ECO:0000256" key="2">
    <source>
        <dbReference type="ARBA" id="ARBA00022643"/>
    </source>
</evidence>
<reference evidence="5 6" key="1">
    <citation type="submission" date="2018-08" db="EMBL/GenBank/DDBJ databases">
        <title>Pseudooceanicola sediminis CY03 in the family Rhodobacteracea.</title>
        <authorList>
            <person name="Zhang Y.-J."/>
        </authorList>
    </citation>
    <scope>NUCLEOTIDE SEQUENCE [LARGE SCALE GENOMIC DNA]</scope>
    <source>
        <strain evidence="5 6">CY03</strain>
    </source>
</reference>
<dbReference type="InterPro" id="IPR008254">
    <property type="entry name" value="Flavodoxin/NO_synth"/>
</dbReference>
<dbReference type="Gene3D" id="3.40.50.360">
    <property type="match status" value="1"/>
</dbReference>
<dbReference type="PROSITE" id="PS50902">
    <property type="entry name" value="FLAVODOXIN_LIKE"/>
    <property type="match status" value="1"/>
</dbReference>
<dbReference type="GO" id="GO:0016491">
    <property type="term" value="F:oxidoreductase activity"/>
    <property type="evidence" value="ECO:0007669"/>
    <property type="project" value="TreeGrafter"/>
</dbReference>
<dbReference type="RefSeq" id="WP_119397735.1">
    <property type="nucleotide sequence ID" value="NZ_QWJJ01000003.1"/>
</dbReference>
<sequence length="153" mass="16348">MKIQLLYGTETGNAEMLCEDIETHLADDHEVALANLNDIDPADLDADTFHLVVCSTYGDGDLPASAQPFADTLETAGTDLSAIRFAIFGLGDSSYETYNQGSEKLAALLVKHGAKQVGDRAIHDAMGSDMAEDLALPWADDRIAQAADLFAET</sequence>
<dbReference type="InterPro" id="IPR029039">
    <property type="entry name" value="Flavoprotein-like_sf"/>
</dbReference>
<dbReference type="Pfam" id="PF00258">
    <property type="entry name" value="Flavodoxin_1"/>
    <property type="match status" value="1"/>
</dbReference>
<dbReference type="GO" id="GO:0050660">
    <property type="term" value="F:flavin adenine dinucleotide binding"/>
    <property type="evidence" value="ECO:0007669"/>
    <property type="project" value="TreeGrafter"/>
</dbReference>
<protein>
    <submittedName>
        <fullName evidence="5">Nitric oxide synthase</fullName>
    </submittedName>
</protein>
<comment type="caution">
    <text evidence="5">The sequence shown here is derived from an EMBL/GenBank/DDBJ whole genome shotgun (WGS) entry which is preliminary data.</text>
</comment>
<keyword evidence="3" id="KW-0813">Transport</keyword>
<gene>
    <name evidence="5" type="ORF">DL237_03895</name>
</gene>
<organism evidence="5 6">
    <name type="scientific">Pseudooceanicola sediminis</name>
    <dbReference type="NCBI Taxonomy" id="2211117"/>
    <lineage>
        <taxon>Bacteria</taxon>
        <taxon>Pseudomonadati</taxon>
        <taxon>Pseudomonadota</taxon>
        <taxon>Alphaproteobacteria</taxon>
        <taxon>Rhodobacterales</taxon>
        <taxon>Paracoccaceae</taxon>
        <taxon>Pseudooceanicola</taxon>
    </lineage>
</organism>
<feature type="domain" description="Flavodoxin-like" evidence="4">
    <location>
        <begin position="3"/>
        <end position="143"/>
    </location>
</feature>
<evidence type="ECO:0000313" key="6">
    <source>
        <dbReference type="Proteomes" id="UP000265848"/>
    </source>
</evidence>
<dbReference type="InterPro" id="IPR001094">
    <property type="entry name" value="Flavdoxin-like"/>
</dbReference>
<proteinExistence type="predicted"/>
<dbReference type="EMBL" id="QWJJ01000003">
    <property type="protein sequence ID" value="RII39855.1"/>
    <property type="molecule type" value="Genomic_DNA"/>
</dbReference>
<dbReference type="PANTHER" id="PTHR19384">
    <property type="entry name" value="NITRIC OXIDE SYNTHASE-RELATED"/>
    <property type="match status" value="1"/>
</dbReference>
<keyword evidence="6" id="KW-1185">Reference proteome</keyword>
<keyword evidence="3" id="KW-0249">Electron transport</keyword>
<evidence type="ECO:0000259" key="4">
    <source>
        <dbReference type="PROSITE" id="PS50902"/>
    </source>
</evidence>
<evidence type="ECO:0000313" key="5">
    <source>
        <dbReference type="EMBL" id="RII39855.1"/>
    </source>
</evidence>
<dbReference type="OrthoDB" id="9816402at2"/>